<feature type="chain" id="PRO_5017703192" description="PEGA domain-containing protein" evidence="1">
    <location>
        <begin position="21"/>
        <end position="122"/>
    </location>
</feature>
<dbReference type="AlphaFoldDB" id="A0A3D2SBK4"/>
<organism evidence="2 3">
    <name type="scientific">Bacteroides graminisolvens</name>
    <dbReference type="NCBI Taxonomy" id="477666"/>
    <lineage>
        <taxon>Bacteria</taxon>
        <taxon>Pseudomonadati</taxon>
        <taxon>Bacteroidota</taxon>
        <taxon>Bacteroidia</taxon>
        <taxon>Bacteroidales</taxon>
        <taxon>Bacteroidaceae</taxon>
        <taxon>Bacteroides</taxon>
    </lineage>
</organism>
<dbReference type="EMBL" id="DPVG01000087">
    <property type="protein sequence ID" value="HCK23642.1"/>
    <property type="molecule type" value="Genomic_DNA"/>
</dbReference>
<protein>
    <recommendedName>
        <fullName evidence="4">PEGA domain-containing protein</fullName>
    </recommendedName>
</protein>
<name>A0A3D2SBK4_9BACE</name>
<gene>
    <name evidence="2" type="ORF">DHW31_02485</name>
</gene>
<evidence type="ECO:0008006" key="4">
    <source>
        <dbReference type="Google" id="ProtNLM"/>
    </source>
</evidence>
<evidence type="ECO:0000313" key="2">
    <source>
        <dbReference type="EMBL" id="HCK23642.1"/>
    </source>
</evidence>
<comment type="caution">
    <text evidence="2">The sequence shown here is derived from an EMBL/GenBank/DDBJ whole genome shotgun (WGS) entry which is preliminary data.</text>
</comment>
<evidence type="ECO:0000313" key="3">
    <source>
        <dbReference type="Proteomes" id="UP000263098"/>
    </source>
</evidence>
<dbReference type="Proteomes" id="UP000263098">
    <property type="component" value="Unassembled WGS sequence"/>
</dbReference>
<keyword evidence="1" id="KW-0732">Signal</keyword>
<accession>A0A3D2SBK4</accession>
<feature type="signal peptide" evidence="1">
    <location>
        <begin position="1"/>
        <end position="20"/>
    </location>
</feature>
<sequence>MKKILLFVLPAMMLSSCCTLFTPSKQAITFNGENGIKIYDDGVKIAEIKDNNSTSVFIKKELSSKYLIAKKEGYRPTPLKLDAKFNSVAVINILFWPGFVVDAATGQMCKWDTTNIDIEMEK</sequence>
<evidence type="ECO:0000256" key="1">
    <source>
        <dbReference type="SAM" id="SignalP"/>
    </source>
</evidence>
<proteinExistence type="predicted"/>
<dbReference type="PROSITE" id="PS51257">
    <property type="entry name" value="PROKAR_LIPOPROTEIN"/>
    <property type="match status" value="1"/>
</dbReference>
<reference evidence="2 3" key="1">
    <citation type="journal article" date="2018" name="Nat. Biotechnol.">
        <title>A standardized bacterial taxonomy based on genome phylogeny substantially revises the tree of life.</title>
        <authorList>
            <person name="Parks D.H."/>
            <person name="Chuvochina M."/>
            <person name="Waite D.W."/>
            <person name="Rinke C."/>
            <person name="Skarshewski A."/>
            <person name="Chaumeil P.A."/>
            <person name="Hugenholtz P."/>
        </authorList>
    </citation>
    <scope>NUCLEOTIDE SEQUENCE [LARGE SCALE GENOMIC DNA]</scope>
    <source>
        <strain evidence="2">UBA9667</strain>
    </source>
</reference>